<evidence type="ECO:0000256" key="1">
    <source>
        <dbReference type="SAM" id="MobiDB-lite"/>
    </source>
</evidence>
<dbReference type="AlphaFoldDB" id="A0A8D9AJ45"/>
<proteinExistence type="predicted"/>
<organism evidence="2">
    <name type="scientific">Cacopsylla melanoneura</name>
    <dbReference type="NCBI Taxonomy" id="428564"/>
    <lineage>
        <taxon>Eukaryota</taxon>
        <taxon>Metazoa</taxon>
        <taxon>Ecdysozoa</taxon>
        <taxon>Arthropoda</taxon>
        <taxon>Hexapoda</taxon>
        <taxon>Insecta</taxon>
        <taxon>Pterygota</taxon>
        <taxon>Neoptera</taxon>
        <taxon>Paraneoptera</taxon>
        <taxon>Hemiptera</taxon>
        <taxon>Sternorrhyncha</taxon>
        <taxon>Psylloidea</taxon>
        <taxon>Psyllidae</taxon>
        <taxon>Psyllinae</taxon>
        <taxon>Cacopsylla</taxon>
    </lineage>
</organism>
<feature type="region of interest" description="Disordered" evidence="1">
    <location>
        <begin position="1"/>
        <end position="46"/>
    </location>
</feature>
<reference evidence="2" key="1">
    <citation type="submission" date="2021-05" db="EMBL/GenBank/DDBJ databases">
        <authorList>
            <person name="Alioto T."/>
            <person name="Alioto T."/>
            <person name="Gomez Garrido J."/>
        </authorList>
    </citation>
    <scope>NUCLEOTIDE SEQUENCE</scope>
</reference>
<accession>A0A8D9AJ45</accession>
<sequence length="135" mass="15138">MLAAVRTIEPRIDNSSSKTPSLPWSDSSTSPPRMRTSKPAVPLSHSRSCPNCPARCWIPSQVLPRAPPRRPILITILSFILELSTGKMKMKRWCLWKPSTHMVSYRTPKNLVSVIGRLCVCLSVNRENGKSLIET</sequence>
<feature type="compositionally biased region" description="Polar residues" evidence="1">
    <location>
        <begin position="13"/>
        <end position="31"/>
    </location>
</feature>
<dbReference type="EMBL" id="HBUF01571725">
    <property type="protein sequence ID" value="CAG6766863.1"/>
    <property type="molecule type" value="Transcribed_RNA"/>
</dbReference>
<evidence type="ECO:0000313" key="2">
    <source>
        <dbReference type="EMBL" id="CAG6766865.1"/>
    </source>
</evidence>
<dbReference type="EMBL" id="HBUF01571726">
    <property type="protein sequence ID" value="CAG6766865.1"/>
    <property type="molecule type" value="Transcribed_RNA"/>
</dbReference>
<protein>
    <submittedName>
        <fullName evidence="2">Uncharacterized protein</fullName>
    </submittedName>
</protein>
<name>A0A8D9AJ45_9HEMI</name>